<name>A0ABX8RHU7_NOCIO</name>
<dbReference type="PANTHER" id="PTHR10672">
    <property type="entry name" value="ADDUCIN"/>
    <property type="match status" value="1"/>
</dbReference>
<evidence type="ECO:0000313" key="3">
    <source>
        <dbReference type="EMBL" id="QXN88457.1"/>
    </source>
</evidence>
<dbReference type="Pfam" id="PF00596">
    <property type="entry name" value="Aldolase_II"/>
    <property type="match status" value="1"/>
</dbReference>
<dbReference type="Proteomes" id="UP000694257">
    <property type="component" value="Chromosome"/>
</dbReference>
<protein>
    <submittedName>
        <fullName evidence="3">Class II aldolase/adducin family protein</fullName>
    </submittedName>
</protein>
<dbReference type="PANTHER" id="PTHR10672:SF3">
    <property type="entry name" value="PROTEIN HU-LI TAI SHAO"/>
    <property type="match status" value="1"/>
</dbReference>
<dbReference type="SMART" id="SM01007">
    <property type="entry name" value="Aldolase_II"/>
    <property type="match status" value="1"/>
</dbReference>
<dbReference type="InterPro" id="IPR001303">
    <property type="entry name" value="Aldolase_II/adducin_N"/>
</dbReference>
<dbReference type="RefSeq" id="WP_218469340.1">
    <property type="nucleotide sequence ID" value="NZ_BAABJN010000008.1"/>
</dbReference>
<comment type="similarity">
    <text evidence="1">Belongs to the aldolase class II family.</text>
</comment>
<evidence type="ECO:0000313" key="4">
    <source>
        <dbReference type="Proteomes" id="UP000694257"/>
    </source>
</evidence>
<gene>
    <name evidence="3" type="ORF">KV110_22940</name>
</gene>
<proteinExistence type="inferred from homology"/>
<keyword evidence="4" id="KW-1185">Reference proteome</keyword>
<evidence type="ECO:0000259" key="2">
    <source>
        <dbReference type="SMART" id="SM01007"/>
    </source>
</evidence>
<accession>A0ABX8RHU7</accession>
<organism evidence="3 4">
    <name type="scientific">Nocardia iowensis</name>
    <dbReference type="NCBI Taxonomy" id="204891"/>
    <lineage>
        <taxon>Bacteria</taxon>
        <taxon>Bacillati</taxon>
        <taxon>Actinomycetota</taxon>
        <taxon>Actinomycetes</taxon>
        <taxon>Mycobacteriales</taxon>
        <taxon>Nocardiaceae</taxon>
        <taxon>Nocardia</taxon>
    </lineage>
</organism>
<feature type="domain" description="Class II aldolase/adducin N-terminal" evidence="2">
    <location>
        <begin position="21"/>
        <end position="201"/>
    </location>
</feature>
<dbReference type="NCBIfam" id="NF004855">
    <property type="entry name" value="PRK06208.1"/>
    <property type="match status" value="1"/>
</dbReference>
<dbReference type="InterPro" id="IPR051017">
    <property type="entry name" value="Aldolase-II_Adducin_sf"/>
</dbReference>
<reference evidence="3 4" key="1">
    <citation type="submission" date="2021-07" db="EMBL/GenBank/DDBJ databases">
        <title>Whole Genome Sequence of Nocardia Iowensis.</title>
        <authorList>
            <person name="Lamm A."/>
            <person name="Collins-Fairclough A.M."/>
            <person name="Bunk B."/>
            <person name="Sproer C."/>
        </authorList>
    </citation>
    <scope>NUCLEOTIDE SEQUENCE [LARGE SCALE GENOMIC DNA]</scope>
    <source>
        <strain evidence="3 4">NRRL 5646</strain>
    </source>
</reference>
<sequence length="250" mass="27123">MTSATHPSGRDNAAERVHRQRQLAASLRLFARYGFDEGAGGHLTARDPEFPDRFWINPFGLHFGQVRVADLLLVDRDGTVVQGSGRINPAGFAIHSQVHEARPDVVAVAHTHSVHGRAWSTLGRLLDPLTQDACAFFEDHAVYAEYQGVVLGLDEAKRIAAALGAGKALIMRNHGLLTVGGSVGEAVWWFIAMDRSCQVQLLAEAAGDPVPIDPSSARSTRDTIGSPELGRLNFRPLFADIVHREPGLLE</sequence>
<dbReference type="EMBL" id="CP078145">
    <property type="protein sequence ID" value="QXN88457.1"/>
    <property type="molecule type" value="Genomic_DNA"/>
</dbReference>
<evidence type="ECO:0000256" key="1">
    <source>
        <dbReference type="ARBA" id="ARBA00037961"/>
    </source>
</evidence>